<keyword evidence="3" id="KW-1133">Transmembrane helix</keyword>
<feature type="compositionally biased region" description="Polar residues" evidence="2">
    <location>
        <begin position="662"/>
        <end position="677"/>
    </location>
</feature>
<dbReference type="STRING" id="218851.A0A2G5C9P3"/>
<reference evidence="6 7" key="1">
    <citation type="submission" date="2017-09" db="EMBL/GenBank/DDBJ databases">
        <title>WGS assembly of Aquilegia coerulea Goldsmith.</title>
        <authorList>
            <person name="Hodges S."/>
            <person name="Kramer E."/>
            <person name="Nordborg M."/>
            <person name="Tomkins J."/>
            <person name="Borevitz J."/>
            <person name="Derieg N."/>
            <person name="Yan J."/>
            <person name="Mihaltcheva S."/>
            <person name="Hayes R.D."/>
            <person name="Rokhsar D."/>
        </authorList>
    </citation>
    <scope>NUCLEOTIDE SEQUENCE [LARGE SCALE GENOMIC DNA]</scope>
    <source>
        <strain evidence="7">cv. Goldsmith</strain>
    </source>
</reference>
<dbReference type="InterPro" id="IPR029058">
    <property type="entry name" value="AB_hydrolase_fold"/>
</dbReference>
<feature type="compositionally biased region" description="Basic and acidic residues" evidence="2">
    <location>
        <begin position="711"/>
        <end position="725"/>
    </location>
</feature>
<feature type="domain" description="CAAX prenyl protease 2/Lysostaphin resistance protein A-like" evidence="4">
    <location>
        <begin position="1495"/>
        <end position="1575"/>
    </location>
</feature>
<feature type="domain" description="DUF7750" evidence="5">
    <location>
        <begin position="448"/>
        <end position="511"/>
    </location>
</feature>
<dbReference type="Gene3D" id="3.40.50.1820">
    <property type="entry name" value="alpha/beta hydrolase"/>
    <property type="match status" value="1"/>
</dbReference>
<keyword evidence="3" id="KW-0812">Transmembrane</keyword>
<feature type="compositionally biased region" description="Acidic residues" evidence="2">
    <location>
        <begin position="553"/>
        <end position="562"/>
    </location>
</feature>
<dbReference type="Pfam" id="PF24930">
    <property type="entry name" value="DUF7750"/>
    <property type="match status" value="1"/>
</dbReference>
<feature type="region of interest" description="Disordered" evidence="2">
    <location>
        <begin position="789"/>
        <end position="854"/>
    </location>
</feature>
<feature type="transmembrane region" description="Helical" evidence="3">
    <location>
        <begin position="1444"/>
        <end position="1468"/>
    </location>
</feature>
<keyword evidence="3" id="KW-0472">Membrane</keyword>
<dbReference type="GO" id="GO:0047372">
    <property type="term" value="F:monoacylglycerol lipase activity"/>
    <property type="evidence" value="ECO:0007669"/>
    <property type="project" value="TreeGrafter"/>
</dbReference>
<sequence>MFIEGKELIEDLSDKLLKEDRHYVKLISGKIQVNGKNDNFEEKLVYQRICISTSDGGVISLDFPAKLDLKEEHGMDTTVLIVPGTTEGSMENNIRSFVSECLNRGCFPVVMNPRGCAGSPLTTARLFTAADSDDICTAIQFINRARPWNTLMAVGWGHGANMLTKYLAEVAERTPLTAATCIDNPFDLEEATRSYPYHLAVDQKLTSGLINILQSNKELFRGRANSFNVEKALTATSLRDFEREISMVSYGCESIEEFYSKSSTRELVGNVKIPLLFIQTDDGTVPPFSIPRSSVGANPFTSLLLCSCLPSTALTSEKYVLTWCQHFAIEWLTAVELGLLKGRHPLLKDVDVTINPSAGLALVESGASKRKSDVNKFLSVTEMDPLKEYPVDSIEDVKKNNLHLWSQGNLSEGAESQRKNREVQEQSGSDDIVSVNELEENSAENERSQVLQSAQAVMNMLDTSIPGTLEEEQKKKVLAAMERGETLVKALEGAVPEDVREKLTSAVSEIAKTQGTSLNLHSLVSNASSEVKSKIQEPLKQHSSAAVGSTSPEDMELGDDMSGETNKKESGVENLETESDIQPSPALQKSLDQVQDPSEITESKETNPSEQNQDQGESLGPKEHSPEYGESVSGTDSGSRTEEAEDSDASVGEQEKVIQVDEMSQMSSKEANANQINEETRINVPDDQNNSSSTTATKESLSSVTSSTDPQRVEEEPNNVKKGEESMEGENDQGPPRTEEPAPSPVPTPNPSSFNVSEALDALTGFDDSTQVAVNSVFGVLEDMISKLEEEKGQEIDETQDKSKDGESDPSSEESPVASETEDISRNKEISKSELSLESPQVQNKHPVRGHPDESAEYQGAYIEKQLTQSHGSFLEKNSGSSSGSSLSNNLDKGTDTRMKDATDSMFSVETPDEVGHIYKVPVCVTVNPYGDSLYNEHLRRYLLSQMPNVESLDLDSTADLLLDYFPEEGQWKLLDQTESSRDPDISIGIHKTINGRVQVKRSPPLDGEANEIIETSYVILNTGKEQQPIEEYKTEDGLTKDLENEESRSELISTVKNIILDCLKVEVGRRLGFSDMKEMEPNLALELEHVAEKVSQGTKFLENGSDLGEVGPLCGEDIVQNISLAVNDSIYLKKVMPVGVVVGSCLAALKNYFSVAREHDNGYRRATNLGHTNNLGKEFGDQVSEIGNDQKLEYADNDSSVKATEKSEGGNNGAVMVGAVTAAIGASALMAHQQHKGSYNRDGSVDVSSGSFTENGYHSEAQENVLDGTAEKDQNSIVSSLAEKAMSVAGPVVPTKSDGGLDQERLVAMLSDLGQRGGMLRLIGKLALLWGGIRGAMSLTDKLISFLHIADRPLYQRLCGFVCMVLVLWSPVVIPLFPTLVQGWATHNSSGIAEYACIIGLHTAVTMLIFLWGKRIRGYKDPLEQYGLDMTSKAKFLDFLKGLLGGVMLVISIHSINSLLGFAHFSWSSDLPLSSPRSPALLKMCGRLLRLAGQGIVTATVVVVVEEILFRSWLPQEIAVDFGDHRAVIISGFVFSVFQRSLRSIPGLWFLSIALSGLKQRSKGSLSIPIGMRAGILSSSFILQTGGFLTYHSSSPLWLAGAHPLQPFDGVVGLAFCIMLAMLSYPKQPLETNKIQRTIRE</sequence>
<dbReference type="EMBL" id="KZ305093">
    <property type="protein sequence ID" value="PIA27557.1"/>
    <property type="molecule type" value="Genomic_DNA"/>
</dbReference>
<evidence type="ECO:0000256" key="3">
    <source>
        <dbReference type="SAM" id="Phobius"/>
    </source>
</evidence>
<evidence type="ECO:0000256" key="2">
    <source>
        <dbReference type="SAM" id="MobiDB-lite"/>
    </source>
</evidence>
<dbReference type="FunCoup" id="A0A2G5C9P3">
    <property type="interactions" value="1483"/>
</dbReference>
<feature type="region of interest" description="Disordered" evidence="2">
    <location>
        <begin position="873"/>
        <end position="899"/>
    </location>
</feature>
<dbReference type="InterPro" id="IPR050960">
    <property type="entry name" value="AB_hydrolase_4_sf"/>
</dbReference>
<organism evidence="6 7">
    <name type="scientific">Aquilegia coerulea</name>
    <name type="common">Rocky mountain columbine</name>
    <dbReference type="NCBI Taxonomy" id="218851"/>
    <lineage>
        <taxon>Eukaryota</taxon>
        <taxon>Viridiplantae</taxon>
        <taxon>Streptophyta</taxon>
        <taxon>Embryophyta</taxon>
        <taxon>Tracheophyta</taxon>
        <taxon>Spermatophyta</taxon>
        <taxon>Magnoliopsida</taxon>
        <taxon>Ranunculales</taxon>
        <taxon>Ranunculaceae</taxon>
        <taxon>Thalictroideae</taxon>
        <taxon>Aquilegia</taxon>
    </lineage>
</organism>
<evidence type="ECO:0000256" key="1">
    <source>
        <dbReference type="ARBA" id="ARBA00010884"/>
    </source>
</evidence>
<dbReference type="GO" id="GO:0034338">
    <property type="term" value="F:short-chain carboxylesterase activity"/>
    <property type="evidence" value="ECO:0007669"/>
    <property type="project" value="TreeGrafter"/>
</dbReference>
<evidence type="ECO:0000313" key="7">
    <source>
        <dbReference type="Proteomes" id="UP000230069"/>
    </source>
</evidence>
<feature type="compositionally biased region" description="Polar residues" evidence="2">
    <location>
        <begin position="580"/>
        <end position="600"/>
    </location>
</feature>
<protein>
    <recommendedName>
        <fullName evidence="8">AB hydrolase-1 domain-containing protein</fullName>
    </recommendedName>
</protein>
<dbReference type="SUPFAM" id="SSF53474">
    <property type="entry name" value="alpha/beta-Hydrolases"/>
    <property type="match status" value="1"/>
</dbReference>
<dbReference type="PANTHER" id="PTHR10794">
    <property type="entry name" value="ABHYDROLASE DOMAIN-CONTAINING PROTEIN"/>
    <property type="match status" value="1"/>
</dbReference>
<feature type="transmembrane region" description="Helical" evidence="3">
    <location>
        <begin position="1393"/>
        <end position="1413"/>
    </location>
</feature>
<feature type="compositionally biased region" description="Basic and acidic residues" evidence="2">
    <location>
        <begin position="415"/>
        <end position="424"/>
    </location>
</feature>
<dbReference type="GO" id="GO:0004175">
    <property type="term" value="F:endopeptidase activity"/>
    <property type="evidence" value="ECO:0007669"/>
    <property type="project" value="UniProtKB-ARBA"/>
</dbReference>
<evidence type="ECO:0000259" key="4">
    <source>
        <dbReference type="Pfam" id="PF02517"/>
    </source>
</evidence>
<accession>A0A2G5C9P3</accession>
<evidence type="ECO:0000313" key="6">
    <source>
        <dbReference type="EMBL" id="PIA27557.1"/>
    </source>
</evidence>
<feature type="region of interest" description="Disordered" evidence="2">
    <location>
        <begin position="534"/>
        <end position="759"/>
    </location>
</feature>
<feature type="region of interest" description="Disordered" evidence="2">
    <location>
        <begin position="1193"/>
        <end position="1213"/>
    </location>
</feature>
<gene>
    <name evidence="6" type="ORF">AQUCO_07600016v1</name>
</gene>
<feature type="transmembrane region" description="Helical" evidence="3">
    <location>
        <begin position="1359"/>
        <end position="1381"/>
    </location>
</feature>
<feature type="compositionally biased region" description="Polar residues" evidence="2">
    <location>
        <begin position="686"/>
        <end position="710"/>
    </location>
</feature>
<feature type="transmembrane region" description="Helical" evidence="3">
    <location>
        <begin position="1606"/>
        <end position="1626"/>
    </location>
</feature>
<feature type="compositionally biased region" description="Low complexity" evidence="2">
    <location>
        <begin position="878"/>
        <end position="891"/>
    </location>
</feature>
<dbReference type="Pfam" id="PF02517">
    <property type="entry name" value="Rce1-like"/>
    <property type="match status" value="1"/>
</dbReference>
<evidence type="ECO:0008006" key="8">
    <source>
        <dbReference type="Google" id="ProtNLM"/>
    </source>
</evidence>
<evidence type="ECO:0000259" key="5">
    <source>
        <dbReference type="Pfam" id="PF24930"/>
    </source>
</evidence>
<name>A0A2G5C9P3_AQUCA</name>
<dbReference type="GO" id="GO:0080120">
    <property type="term" value="P:CAAX-box protein maturation"/>
    <property type="evidence" value="ECO:0007669"/>
    <property type="project" value="UniProtKB-ARBA"/>
</dbReference>
<feature type="transmembrane region" description="Helical" evidence="3">
    <location>
        <begin position="1571"/>
        <end position="1594"/>
    </location>
</feature>
<dbReference type="PANTHER" id="PTHR10794:SF92">
    <property type="entry name" value="EMBRYOGENESIS-ASSOCIATED PROTEIN EMB8"/>
    <property type="match status" value="1"/>
</dbReference>
<dbReference type="InterPro" id="IPR003675">
    <property type="entry name" value="Rce1/LyrA-like_dom"/>
</dbReference>
<comment type="similarity">
    <text evidence="1">Belongs to the AB hydrolase superfamily. AB hydrolase 4 family.</text>
</comment>
<feature type="compositionally biased region" description="Polar residues" evidence="2">
    <location>
        <begin position="541"/>
        <end position="552"/>
    </location>
</feature>
<feature type="compositionally biased region" description="Basic and acidic residues" evidence="2">
    <location>
        <begin position="823"/>
        <end position="832"/>
    </location>
</feature>
<feature type="region of interest" description="Disordered" evidence="2">
    <location>
        <begin position="409"/>
        <end position="434"/>
    </location>
</feature>
<proteinExistence type="inferred from homology"/>
<dbReference type="Proteomes" id="UP000230069">
    <property type="component" value="Unassembled WGS sequence"/>
</dbReference>
<dbReference type="OrthoDB" id="5954035at2759"/>
<dbReference type="InParanoid" id="A0A2G5C9P3"/>
<dbReference type="InterPro" id="IPR056652">
    <property type="entry name" value="DUF7750"/>
</dbReference>
<feature type="compositionally biased region" description="Basic and acidic residues" evidence="2">
    <location>
        <begin position="789"/>
        <end position="807"/>
    </location>
</feature>
<keyword evidence="7" id="KW-1185">Reference proteome</keyword>